<dbReference type="SMART" id="SM00267">
    <property type="entry name" value="GGDEF"/>
    <property type="match status" value="1"/>
</dbReference>
<dbReference type="CDD" id="cd01949">
    <property type="entry name" value="GGDEF"/>
    <property type="match status" value="1"/>
</dbReference>
<dbReference type="InterPro" id="IPR052155">
    <property type="entry name" value="Biofilm_reg_signaling"/>
</dbReference>
<organism evidence="5 6">
    <name type="scientific">Sporomusa silvacetica DSM 10669</name>
    <dbReference type="NCBI Taxonomy" id="1123289"/>
    <lineage>
        <taxon>Bacteria</taxon>
        <taxon>Bacillati</taxon>
        <taxon>Bacillota</taxon>
        <taxon>Negativicutes</taxon>
        <taxon>Selenomonadales</taxon>
        <taxon>Sporomusaceae</taxon>
        <taxon>Sporomusa</taxon>
    </lineage>
</organism>
<proteinExistence type="predicted"/>
<dbReference type="Pfam" id="PF00990">
    <property type="entry name" value="GGDEF"/>
    <property type="match status" value="1"/>
</dbReference>
<dbReference type="InterPro" id="IPR001610">
    <property type="entry name" value="PAC"/>
</dbReference>
<dbReference type="InterPro" id="IPR018771">
    <property type="entry name" value="PocR_dom"/>
</dbReference>
<dbReference type="InterPro" id="IPR043128">
    <property type="entry name" value="Rev_trsase/Diguanyl_cyclase"/>
</dbReference>
<dbReference type="SUPFAM" id="SSF55785">
    <property type="entry name" value="PYP-like sensor domain (PAS domain)"/>
    <property type="match status" value="1"/>
</dbReference>
<evidence type="ECO:0000313" key="6">
    <source>
        <dbReference type="Proteomes" id="UP000216752"/>
    </source>
</evidence>
<evidence type="ECO:0000259" key="3">
    <source>
        <dbReference type="PROSITE" id="PS50113"/>
    </source>
</evidence>
<dbReference type="SMART" id="SM00086">
    <property type="entry name" value="PAC"/>
    <property type="match status" value="1"/>
</dbReference>
<dbReference type="Proteomes" id="UP000216752">
    <property type="component" value="Chromosome"/>
</dbReference>
<evidence type="ECO:0000259" key="4">
    <source>
        <dbReference type="PROSITE" id="PS50887"/>
    </source>
</evidence>
<dbReference type="InterPro" id="IPR013655">
    <property type="entry name" value="PAS_fold_3"/>
</dbReference>
<dbReference type="RefSeq" id="WP_094606435.1">
    <property type="nucleotide sequence ID" value="NZ_CP155573.1"/>
</dbReference>
<dbReference type="PANTHER" id="PTHR44757:SF2">
    <property type="entry name" value="BIOFILM ARCHITECTURE MAINTENANCE PROTEIN MBAA"/>
    <property type="match status" value="1"/>
</dbReference>
<evidence type="ECO:0000256" key="1">
    <source>
        <dbReference type="SAM" id="Coils"/>
    </source>
</evidence>
<sequence>MRTENGVEIQISSLKPRRSLLEVVNIDELRDVCEKFTCFTNAVTAILDLEGNIILETGWQEICTCFHRIHATTLFRCRESDTILARQLRLGEAFTVYKCKNGLVDVAMPILIRDEHVANFFIGQFLFEVPDKEFFIRQANEYGFDQSHYLAALSKVPIFSDDYIKQIMEFISSLVRTIGETGLIRRMLEETNQRLEQDIIERKREKIALQESEERLRFVLEGSRLGFWDWNLVTGEVNRNRQWAEMLGYSFEEIQSTMKQWEDSVHPDDRLMAWQSINNHLKGKTPLHELEYRMFAKDGTYKWIYDRAMVMVRDQEGNPLRMSGTHTDVTDRKNAEERLLYYSNHEPLAGLYNRAYIDVELSHAACGRRFPIGIIVGDLDNLKAVNDILGHAVGDWLIKSAGEIIKKVCRAEDVVARTGGDEYVIILYEIEAAAFSAVVERIRAEAKRFNQKQTGPTVEISFGAALAISDKELKETLKRADDAMYSDKRLRKNLNNS</sequence>
<feature type="coiled-coil region" evidence="1">
    <location>
        <begin position="185"/>
        <end position="212"/>
    </location>
</feature>
<keyword evidence="6" id="KW-1185">Reference proteome</keyword>
<dbReference type="InterPro" id="IPR000700">
    <property type="entry name" value="PAS-assoc_C"/>
</dbReference>
<feature type="domain" description="PAS" evidence="2">
    <location>
        <begin position="212"/>
        <end position="284"/>
    </location>
</feature>
<dbReference type="PANTHER" id="PTHR44757">
    <property type="entry name" value="DIGUANYLATE CYCLASE DGCP"/>
    <property type="match status" value="1"/>
</dbReference>
<name>A0ABZ3ITL5_9FIRM</name>
<evidence type="ECO:0000313" key="5">
    <source>
        <dbReference type="EMBL" id="XFO68757.1"/>
    </source>
</evidence>
<gene>
    <name evidence="5" type="ORF">SPSIL_049800</name>
</gene>
<dbReference type="NCBIfam" id="TIGR00254">
    <property type="entry name" value="GGDEF"/>
    <property type="match status" value="1"/>
</dbReference>
<dbReference type="EMBL" id="CP155573">
    <property type="protein sequence ID" value="XFO68757.1"/>
    <property type="molecule type" value="Genomic_DNA"/>
</dbReference>
<dbReference type="PROSITE" id="PS50887">
    <property type="entry name" value="GGDEF"/>
    <property type="match status" value="1"/>
</dbReference>
<protein>
    <recommendedName>
        <fullName evidence="7">Diguanylate cyclase</fullName>
    </recommendedName>
</protein>
<dbReference type="InterPro" id="IPR000014">
    <property type="entry name" value="PAS"/>
</dbReference>
<dbReference type="InterPro" id="IPR035965">
    <property type="entry name" value="PAS-like_dom_sf"/>
</dbReference>
<dbReference type="Gene3D" id="3.30.450.20">
    <property type="entry name" value="PAS domain"/>
    <property type="match status" value="1"/>
</dbReference>
<keyword evidence="1" id="KW-0175">Coiled coil</keyword>
<dbReference type="Pfam" id="PF08447">
    <property type="entry name" value="PAS_3"/>
    <property type="match status" value="1"/>
</dbReference>
<dbReference type="PROSITE" id="PS50113">
    <property type="entry name" value="PAC"/>
    <property type="match status" value="1"/>
</dbReference>
<dbReference type="Gene3D" id="3.30.70.270">
    <property type="match status" value="1"/>
</dbReference>
<feature type="domain" description="PAC" evidence="3">
    <location>
        <begin position="288"/>
        <end position="341"/>
    </location>
</feature>
<feature type="domain" description="GGDEF" evidence="4">
    <location>
        <begin position="370"/>
        <end position="497"/>
    </location>
</feature>
<reference evidence="5" key="1">
    <citation type="submission" date="2024-05" db="EMBL/GenBank/DDBJ databases">
        <title>Isolation and characterization of Sporomusa carbonis sp. nov., a carboxydotrophic hydrogenogen in the genus of Sporomusa isolated from a charcoal burning pile.</title>
        <authorList>
            <person name="Boeer T."/>
            <person name="Rosenbaum F."/>
            <person name="Eysell L."/>
            <person name="Mueller V."/>
            <person name="Daniel R."/>
            <person name="Poehlein A."/>
        </authorList>
    </citation>
    <scope>NUCLEOTIDE SEQUENCE [LARGE SCALE GENOMIC DNA]</scope>
    <source>
        <strain evidence="5">DSM 10669</strain>
    </source>
</reference>
<dbReference type="CDD" id="cd00130">
    <property type="entry name" value="PAS"/>
    <property type="match status" value="1"/>
</dbReference>
<evidence type="ECO:0008006" key="7">
    <source>
        <dbReference type="Google" id="ProtNLM"/>
    </source>
</evidence>
<dbReference type="SMART" id="SM00091">
    <property type="entry name" value="PAS"/>
    <property type="match status" value="1"/>
</dbReference>
<accession>A0ABZ3ITL5</accession>
<dbReference type="SUPFAM" id="SSF55073">
    <property type="entry name" value="Nucleotide cyclase"/>
    <property type="match status" value="1"/>
</dbReference>
<dbReference type="InterPro" id="IPR000160">
    <property type="entry name" value="GGDEF_dom"/>
</dbReference>
<dbReference type="Pfam" id="PF10114">
    <property type="entry name" value="PocR"/>
    <property type="match status" value="1"/>
</dbReference>
<dbReference type="InterPro" id="IPR029787">
    <property type="entry name" value="Nucleotide_cyclase"/>
</dbReference>
<dbReference type="NCBIfam" id="TIGR00229">
    <property type="entry name" value="sensory_box"/>
    <property type="match status" value="1"/>
</dbReference>
<evidence type="ECO:0000259" key="2">
    <source>
        <dbReference type="PROSITE" id="PS50112"/>
    </source>
</evidence>
<dbReference type="PROSITE" id="PS50112">
    <property type="entry name" value="PAS"/>
    <property type="match status" value="1"/>
</dbReference>